<reference evidence="3" key="1">
    <citation type="journal article" date="2020" name="Mol. Plant Microbe">
        <title>Rhizobial microsymbionts of the narrowly endemic Oxytropis species growing in Kamchatka are characterized by significant genetic diversity and possess a set of genes that are associated with T3SS and T6SS secretion systems and can affect the development of symbiosis.</title>
        <authorList>
            <person name="Safronova V."/>
            <person name="Guro P."/>
            <person name="Sazanova A."/>
            <person name="Kuznetsova I."/>
            <person name="Belimov A."/>
            <person name="Yakubov V."/>
            <person name="Chirak E."/>
            <person name="Afonin A."/>
            <person name="Gogolev Y."/>
            <person name="Andronov E."/>
            <person name="Tikhonovich I."/>
        </authorList>
    </citation>
    <scope>NUCLEOTIDE SEQUENCE [LARGE SCALE GENOMIC DNA]</scope>
    <source>
        <strain evidence="3">581</strain>
    </source>
</reference>
<keyword evidence="1" id="KW-1133">Transmembrane helix</keyword>
<gene>
    <name evidence="2" type="ORF">HB776_11940</name>
</gene>
<accession>A0A7G6TYM9</accession>
<feature type="transmembrane region" description="Helical" evidence="1">
    <location>
        <begin position="214"/>
        <end position="239"/>
    </location>
</feature>
<name>A0A7G6TYM9_9BRAD</name>
<dbReference type="EMBL" id="CP050292">
    <property type="protein sequence ID" value="QND71861.1"/>
    <property type="molecule type" value="Genomic_DNA"/>
</dbReference>
<feature type="transmembrane region" description="Helical" evidence="1">
    <location>
        <begin position="79"/>
        <end position="101"/>
    </location>
</feature>
<feature type="transmembrane region" description="Helical" evidence="1">
    <location>
        <begin position="12"/>
        <end position="35"/>
    </location>
</feature>
<feature type="transmembrane region" description="Helical" evidence="1">
    <location>
        <begin position="251"/>
        <end position="269"/>
    </location>
</feature>
<feature type="transmembrane region" description="Helical" evidence="1">
    <location>
        <begin position="47"/>
        <end position="67"/>
    </location>
</feature>
<keyword evidence="1" id="KW-0812">Transmembrane</keyword>
<organism evidence="2 3">
    <name type="scientific">Tardiphaga robiniae</name>
    <dbReference type="NCBI Taxonomy" id="943830"/>
    <lineage>
        <taxon>Bacteria</taxon>
        <taxon>Pseudomonadati</taxon>
        <taxon>Pseudomonadota</taxon>
        <taxon>Alphaproteobacteria</taxon>
        <taxon>Hyphomicrobiales</taxon>
        <taxon>Nitrobacteraceae</taxon>
        <taxon>Tardiphaga</taxon>
    </lineage>
</organism>
<dbReference type="RefSeq" id="WP_141137218.1">
    <property type="nucleotide sequence ID" value="NZ_CP050292.1"/>
</dbReference>
<proteinExistence type="predicted"/>
<evidence type="ECO:0000313" key="2">
    <source>
        <dbReference type="EMBL" id="QND71861.1"/>
    </source>
</evidence>
<feature type="transmembrane region" description="Helical" evidence="1">
    <location>
        <begin position="168"/>
        <end position="194"/>
    </location>
</feature>
<evidence type="ECO:0000256" key="1">
    <source>
        <dbReference type="SAM" id="Phobius"/>
    </source>
</evidence>
<dbReference type="AlphaFoldDB" id="A0A7G6TYM9"/>
<dbReference type="KEGG" id="trb:HB776_11940"/>
<evidence type="ECO:0000313" key="3">
    <source>
        <dbReference type="Proteomes" id="UP000515291"/>
    </source>
</evidence>
<feature type="transmembrane region" description="Helical" evidence="1">
    <location>
        <begin position="107"/>
        <end position="128"/>
    </location>
</feature>
<keyword evidence="1" id="KW-0472">Membrane</keyword>
<sequence length="333" mass="34853">MSVVRSSTRAFMAVVVFLGLFHGVILVLGLATFLADQMEPPSPDRAFQIFVLQVGTDAALMVAGHWLMRSLRYSTRAAYGLMGGAAAALGYGIALSNNLLIMPPLDGTRLTASVLPILVGMVAGVMYVKLAGREMRAVPAGETPDAATEAPATPAVTFDGPVQVRTSLTAVAIAAAVPAAIVAVVTIPFVTSIFGHFSADGSHSFNWSKQVNEMAFPAYFFMLTLMTTSLPSAIVIAITHAIARSTRRTRGIDYSGIGAAVAGAGAVLASPFISLWLTIPITAVAGVMMGLVYRWFAGIEPLSLPEVVLATDRATLVGADDPSRRTRAVIMNG</sequence>
<protein>
    <submittedName>
        <fullName evidence="2">Uncharacterized protein</fullName>
    </submittedName>
</protein>
<dbReference type="Proteomes" id="UP000515291">
    <property type="component" value="Chromosome"/>
</dbReference>